<keyword evidence="4" id="KW-1185">Reference proteome</keyword>
<dbReference type="AlphaFoldDB" id="A0A484LG88"/>
<organism evidence="3 4">
    <name type="scientific">Cuscuta campestris</name>
    <dbReference type="NCBI Taxonomy" id="132261"/>
    <lineage>
        <taxon>Eukaryota</taxon>
        <taxon>Viridiplantae</taxon>
        <taxon>Streptophyta</taxon>
        <taxon>Embryophyta</taxon>
        <taxon>Tracheophyta</taxon>
        <taxon>Spermatophyta</taxon>
        <taxon>Magnoliopsida</taxon>
        <taxon>eudicotyledons</taxon>
        <taxon>Gunneridae</taxon>
        <taxon>Pentapetalae</taxon>
        <taxon>asterids</taxon>
        <taxon>lamiids</taxon>
        <taxon>Solanales</taxon>
        <taxon>Convolvulaceae</taxon>
        <taxon>Cuscuteae</taxon>
        <taxon>Cuscuta</taxon>
        <taxon>Cuscuta subgen. Grammica</taxon>
        <taxon>Cuscuta sect. Cleistogrammica</taxon>
    </lineage>
</organism>
<gene>
    <name evidence="3" type="ORF">CCAM_LOCUS17147</name>
</gene>
<feature type="transmembrane region" description="Helical" evidence="2">
    <location>
        <begin position="20"/>
        <end position="37"/>
    </location>
</feature>
<feature type="region of interest" description="Disordered" evidence="1">
    <location>
        <begin position="53"/>
        <end position="74"/>
    </location>
</feature>
<feature type="compositionally biased region" description="Low complexity" evidence="1">
    <location>
        <begin position="253"/>
        <end position="271"/>
    </location>
</feature>
<feature type="compositionally biased region" description="Polar residues" evidence="1">
    <location>
        <begin position="288"/>
        <end position="304"/>
    </location>
</feature>
<keyword evidence="2" id="KW-0472">Membrane</keyword>
<feature type="compositionally biased region" description="Polar residues" evidence="1">
    <location>
        <begin position="222"/>
        <end position="239"/>
    </location>
</feature>
<dbReference type="EMBL" id="OOIL02001451">
    <property type="protein sequence ID" value="VFQ75371.1"/>
    <property type="molecule type" value="Genomic_DNA"/>
</dbReference>
<evidence type="ECO:0000313" key="4">
    <source>
        <dbReference type="Proteomes" id="UP000595140"/>
    </source>
</evidence>
<protein>
    <submittedName>
        <fullName evidence="3">Uncharacterized protein</fullName>
    </submittedName>
</protein>
<feature type="compositionally biased region" description="Basic and acidic residues" evidence="1">
    <location>
        <begin position="132"/>
        <end position="144"/>
    </location>
</feature>
<feature type="compositionally biased region" description="Polar residues" evidence="1">
    <location>
        <begin position="316"/>
        <end position="330"/>
    </location>
</feature>
<evidence type="ECO:0000313" key="3">
    <source>
        <dbReference type="EMBL" id="VFQ75371.1"/>
    </source>
</evidence>
<dbReference type="PANTHER" id="PTHR33700:SF22">
    <property type="entry name" value="PROTEIN, PUTATIVE-RELATED"/>
    <property type="match status" value="1"/>
</dbReference>
<evidence type="ECO:0000256" key="2">
    <source>
        <dbReference type="SAM" id="Phobius"/>
    </source>
</evidence>
<name>A0A484LG88_9ASTE</name>
<dbReference type="PANTHER" id="PTHR33700">
    <property type="entry name" value="MYB-LIKE PROTEIN X"/>
    <property type="match status" value="1"/>
</dbReference>
<feature type="compositionally biased region" description="Basic and acidic residues" evidence="1">
    <location>
        <begin position="186"/>
        <end position="204"/>
    </location>
</feature>
<keyword evidence="2" id="KW-0812">Transmembrane</keyword>
<reference evidence="3 4" key="1">
    <citation type="submission" date="2018-04" db="EMBL/GenBank/DDBJ databases">
        <authorList>
            <person name="Vogel A."/>
        </authorList>
    </citation>
    <scope>NUCLEOTIDE SEQUENCE [LARGE SCALE GENOMIC DNA]</scope>
</reference>
<keyword evidence="2" id="KW-1133">Transmembrane helix</keyword>
<feature type="compositionally biased region" description="Basic and acidic residues" evidence="1">
    <location>
        <begin position="240"/>
        <end position="252"/>
    </location>
</feature>
<dbReference type="PROSITE" id="PS51257">
    <property type="entry name" value="PROKAR_LIPOPROTEIN"/>
    <property type="match status" value="1"/>
</dbReference>
<proteinExistence type="predicted"/>
<evidence type="ECO:0000256" key="1">
    <source>
        <dbReference type="SAM" id="MobiDB-lite"/>
    </source>
</evidence>
<sequence>MLKLSPRRNQRSNGFKVKHALQICVFGGACVWLMYQFQDKKLPFSYHHQEKASSSSVRRSKATPAAGNQNGFSAIKLGRKDLDPLGIEQMTAEDLKNGGQDAEEDKSFDDETKILEEIKVDDEINNGNGDEEPARNPEILDKKLGSGLGSGSRQVEMSQENKKKITKKAAALGGKGNVTVGAGIESKADKNSTQRESVESKGEKNSTQTESDELQKQELEKTSSNSTSGGKNENPVMNEQRSDMGESLKEEISSSGGVESAGSGEKINPSNDNDDTTDPSGENRGGEISTSQNESGSMSTSVLQEETDARTDLETMPQTETSGNALQATE</sequence>
<accession>A0A484LG88</accession>
<feature type="region of interest" description="Disordered" evidence="1">
    <location>
        <begin position="117"/>
        <end position="330"/>
    </location>
</feature>
<dbReference type="OrthoDB" id="1928179at2759"/>
<dbReference type="Proteomes" id="UP000595140">
    <property type="component" value="Unassembled WGS sequence"/>
</dbReference>